<organism evidence="2 3">
    <name type="scientific">Dechloromonas agitata</name>
    <dbReference type="NCBI Taxonomy" id="73030"/>
    <lineage>
        <taxon>Bacteria</taxon>
        <taxon>Pseudomonadati</taxon>
        <taxon>Pseudomonadota</taxon>
        <taxon>Betaproteobacteria</taxon>
        <taxon>Rhodocyclales</taxon>
        <taxon>Azonexaceae</taxon>
        <taxon>Dechloromonas</taxon>
    </lineage>
</organism>
<protein>
    <submittedName>
        <fullName evidence="2">Uncharacterized protein</fullName>
    </submittedName>
</protein>
<comment type="caution">
    <text evidence="2">The sequence shown here is derived from an EMBL/GenBank/DDBJ whole genome shotgun (WGS) entry which is preliminary data.</text>
</comment>
<keyword evidence="1" id="KW-0472">Membrane</keyword>
<sequence>MDSQRQDPPFGSSLPGQTPPGPLAKIIAFLLSAAFLTLAFMFSLVALAVVAVLGIGLGGWLWWKTRALRKQMRAAEASLRSGNTTTTATGSNTIIEGEFVRETSASERLLR</sequence>
<gene>
    <name evidence="2" type="ORF">HXL68_08830</name>
</gene>
<evidence type="ECO:0000313" key="3">
    <source>
        <dbReference type="Proteomes" id="UP000718593"/>
    </source>
</evidence>
<dbReference type="Proteomes" id="UP000718593">
    <property type="component" value="Unassembled WGS sequence"/>
</dbReference>
<evidence type="ECO:0000256" key="1">
    <source>
        <dbReference type="SAM" id="Phobius"/>
    </source>
</evidence>
<keyword evidence="1" id="KW-0812">Transmembrane</keyword>
<feature type="transmembrane region" description="Helical" evidence="1">
    <location>
        <begin position="30"/>
        <end position="63"/>
    </location>
</feature>
<keyword evidence="1" id="KW-1133">Transmembrane helix</keyword>
<dbReference type="AlphaFoldDB" id="A0A930BUQ6"/>
<dbReference type="RefSeq" id="WP_274738338.1">
    <property type="nucleotide sequence ID" value="NZ_JARBJQ010000006.1"/>
</dbReference>
<reference evidence="2" key="1">
    <citation type="submission" date="2020-04" db="EMBL/GenBank/DDBJ databases">
        <title>Deep metagenomics examines the oral microbiome during advanced dental caries in children, revealing novel taxa and co-occurrences with host molecules.</title>
        <authorList>
            <person name="Baker J.L."/>
            <person name="Morton J.T."/>
            <person name="Dinis M."/>
            <person name="Alvarez R."/>
            <person name="Tran N.C."/>
            <person name="Knight R."/>
            <person name="Edlund A."/>
        </authorList>
    </citation>
    <scope>NUCLEOTIDE SEQUENCE</scope>
    <source>
        <strain evidence="2">JCVI_32_bin.24</strain>
    </source>
</reference>
<evidence type="ECO:0000313" key="2">
    <source>
        <dbReference type="EMBL" id="MBF1165132.1"/>
    </source>
</evidence>
<proteinExistence type="predicted"/>
<accession>A0A930BUQ6</accession>
<dbReference type="EMBL" id="JABZMI010000156">
    <property type="protein sequence ID" value="MBF1165132.1"/>
    <property type="molecule type" value="Genomic_DNA"/>
</dbReference>
<name>A0A930BUQ6_9RHOO</name>